<dbReference type="EMBL" id="BMAR01000050">
    <property type="protein sequence ID" value="GFR51486.1"/>
    <property type="molecule type" value="Genomic_DNA"/>
</dbReference>
<feature type="non-terminal residue" evidence="2">
    <location>
        <position position="1"/>
    </location>
</feature>
<dbReference type="SMART" id="SM00800">
    <property type="entry name" value="uDENN"/>
    <property type="match status" value="1"/>
</dbReference>
<gene>
    <name evidence="2" type="ORF">Agub_g13897</name>
</gene>
<dbReference type="Gene3D" id="3.30.450.200">
    <property type="match status" value="1"/>
</dbReference>
<evidence type="ECO:0000259" key="1">
    <source>
        <dbReference type="SMART" id="SM00800"/>
    </source>
</evidence>
<protein>
    <recommendedName>
        <fullName evidence="1">uDENN domain-containing protein</fullName>
    </recommendedName>
</protein>
<feature type="domain" description="uDENN" evidence="1">
    <location>
        <begin position="7"/>
        <end position="111"/>
    </location>
</feature>
<dbReference type="Pfam" id="PF03456">
    <property type="entry name" value="uDENN"/>
    <property type="match status" value="1"/>
</dbReference>
<sequence>MSAVGPDGTLFEGFAVCGLALPLTSIDVDGVGLQGRPIFRYKPAVLDQLLLDGKTLPLQLAACCMPDGVELVSASAAGARVKSADLAPRLYSLVLTDEGGKRLYVTCLSYLDAVPPAVQLASCHHFNSTSNNIDGDDEQKQQRLPLLGAQATRALCLVSRLPYLASAE</sequence>
<accession>A0AAD3HSN9</accession>
<organism evidence="2 3">
    <name type="scientific">Astrephomene gubernaculifera</name>
    <dbReference type="NCBI Taxonomy" id="47775"/>
    <lineage>
        <taxon>Eukaryota</taxon>
        <taxon>Viridiplantae</taxon>
        <taxon>Chlorophyta</taxon>
        <taxon>core chlorophytes</taxon>
        <taxon>Chlorophyceae</taxon>
        <taxon>CS clade</taxon>
        <taxon>Chlamydomonadales</taxon>
        <taxon>Astrephomenaceae</taxon>
        <taxon>Astrephomene</taxon>
    </lineage>
</organism>
<comment type="caution">
    <text evidence="2">The sequence shown here is derived from an EMBL/GenBank/DDBJ whole genome shotgun (WGS) entry which is preliminary data.</text>
</comment>
<evidence type="ECO:0000313" key="2">
    <source>
        <dbReference type="EMBL" id="GFR51486.1"/>
    </source>
</evidence>
<dbReference type="AlphaFoldDB" id="A0AAD3HSN9"/>
<dbReference type="Proteomes" id="UP001054857">
    <property type="component" value="Unassembled WGS sequence"/>
</dbReference>
<reference evidence="2 3" key="1">
    <citation type="journal article" date="2021" name="Sci. Rep.">
        <title>Genome sequencing of the multicellular alga Astrephomene provides insights into convergent evolution of germ-soma differentiation.</title>
        <authorList>
            <person name="Yamashita S."/>
            <person name="Yamamoto K."/>
            <person name="Matsuzaki R."/>
            <person name="Suzuki S."/>
            <person name="Yamaguchi H."/>
            <person name="Hirooka S."/>
            <person name="Minakuchi Y."/>
            <person name="Miyagishima S."/>
            <person name="Kawachi M."/>
            <person name="Toyoda A."/>
            <person name="Nozaki H."/>
        </authorList>
    </citation>
    <scope>NUCLEOTIDE SEQUENCE [LARGE SCALE GENOMIC DNA]</scope>
    <source>
        <strain evidence="2 3">NIES-4017</strain>
    </source>
</reference>
<dbReference type="InterPro" id="IPR005113">
    <property type="entry name" value="uDENN_dom"/>
</dbReference>
<keyword evidence="3" id="KW-1185">Reference proteome</keyword>
<proteinExistence type="predicted"/>
<evidence type="ECO:0000313" key="3">
    <source>
        <dbReference type="Proteomes" id="UP001054857"/>
    </source>
</evidence>
<name>A0AAD3HSN9_9CHLO</name>